<dbReference type="AlphaFoldDB" id="A0A9X1FZY8"/>
<dbReference type="RefSeq" id="WP_219507782.1">
    <property type="nucleotide sequence ID" value="NZ_JAHXDN010000010.1"/>
</dbReference>
<dbReference type="EMBL" id="JAHXDN010000010">
    <property type="protein sequence ID" value="MBW4710703.1"/>
    <property type="molecule type" value="Genomic_DNA"/>
</dbReference>
<protein>
    <submittedName>
        <fullName evidence="1">Uncharacterized protein</fullName>
    </submittedName>
</protein>
<accession>A0A9X1FZY8</accession>
<reference evidence="1" key="1">
    <citation type="submission" date="2021-07" db="EMBL/GenBank/DDBJ databases">
        <title>Roseobacter insulae sp. nov., isolated from a tidal flat.</title>
        <authorList>
            <person name="Park S."/>
            <person name="Yoon J.-H."/>
        </authorList>
    </citation>
    <scope>NUCLEOTIDE SEQUENCE</scope>
    <source>
        <strain evidence="1">YSTF-M11</strain>
    </source>
</reference>
<dbReference type="Proteomes" id="UP001138661">
    <property type="component" value="Unassembled WGS sequence"/>
</dbReference>
<proteinExistence type="predicted"/>
<organism evidence="1 2">
    <name type="scientific">Roseobacter insulae</name>
    <dbReference type="NCBI Taxonomy" id="2859783"/>
    <lineage>
        <taxon>Bacteria</taxon>
        <taxon>Pseudomonadati</taxon>
        <taxon>Pseudomonadota</taxon>
        <taxon>Alphaproteobacteria</taxon>
        <taxon>Rhodobacterales</taxon>
        <taxon>Roseobacteraceae</taxon>
        <taxon>Roseobacter</taxon>
    </lineage>
</organism>
<keyword evidence="2" id="KW-1185">Reference proteome</keyword>
<gene>
    <name evidence="1" type="ORF">KX928_23180</name>
</gene>
<comment type="caution">
    <text evidence="1">The sequence shown here is derived from an EMBL/GenBank/DDBJ whole genome shotgun (WGS) entry which is preliminary data.</text>
</comment>
<evidence type="ECO:0000313" key="2">
    <source>
        <dbReference type="Proteomes" id="UP001138661"/>
    </source>
</evidence>
<name>A0A9X1FZY8_9RHOB</name>
<evidence type="ECO:0000313" key="1">
    <source>
        <dbReference type="EMBL" id="MBW4710703.1"/>
    </source>
</evidence>
<sequence length="85" mass="9735">MAFVDKEDVAQIIGLNSGTAFLRIRARLEQEHDFPLPLPTCQRPLRWRREEVAAWVTLQGRTASDQPDQKAPRTHIVLLREAMTA</sequence>